<feature type="region of interest" description="Disordered" evidence="1">
    <location>
        <begin position="19"/>
        <end position="41"/>
    </location>
</feature>
<keyword evidence="4" id="KW-1185">Reference proteome</keyword>
<dbReference type="Proteomes" id="UP000266841">
    <property type="component" value="Unassembled WGS sequence"/>
</dbReference>
<reference evidence="3 4" key="1">
    <citation type="journal article" date="2012" name="Genome Biol.">
        <title>Genome and low-iron response of an oceanic diatom adapted to chronic iron limitation.</title>
        <authorList>
            <person name="Lommer M."/>
            <person name="Specht M."/>
            <person name="Roy A.S."/>
            <person name="Kraemer L."/>
            <person name="Andreson R."/>
            <person name="Gutowska M.A."/>
            <person name="Wolf J."/>
            <person name="Bergner S.V."/>
            <person name="Schilhabel M.B."/>
            <person name="Klostermeier U.C."/>
            <person name="Beiko R.G."/>
            <person name="Rosenstiel P."/>
            <person name="Hippler M."/>
            <person name="Laroche J."/>
        </authorList>
    </citation>
    <scope>NUCLEOTIDE SEQUENCE [LARGE SCALE GENOMIC DNA]</scope>
    <source>
        <strain evidence="3 4">CCMP1005</strain>
    </source>
</reference>
<evidence type="ECO:0000313" key="3">
    <source>
        <dbReference type="EMBL" id="EJK50167.1"/>
    </source>
</evidence>
<proteinExistence type="predicted"/>
<name>K0RU66_THAOC</name>
<accession>K0RU66</accession>
<gene>
    <name evidence="3" type="ORF">THAOC_30886</name>
</gene>
<keyword evidence="2" id="KW-0812">Transmembrane</keyword>
<protein>
    <submittedName>
        <fullName evidence="3">Uncharacterized protein</fullName>
    </submittedName>
</protein>
<sequence>MNLLLVVYDIRLSSLLRGGDGIGGPGDDIKGETSSRRSGLGSGLPTVSWLLAGLCWPCLLPALAACQLYDRYMQKLHKQHTKEPLCLVQQQRLFS</sequence>
<dbReference type="EMBL" id="AGNL01044138">
    <property type="protein sequence ID" value="EJK50167.1"/>
    <property type="molecule type" value="Genomic_DNA"/>
</dbReference>
<feature type="transmembrane region" description="Helical" evidence="2">
    <location>
        <begin position="47"/>
        <end position="69"/>
    </location>
</feature>
<organism evidence="3 4">
    <name type="scientific">Thalassiosira oceanica</name>
    <name type="common">Marine diatom</name>
    <dbReference type="NCBI Taxonomy" id="159749"/>
    <lineage>
        <taxon>Eukaryota</taxon>
        <taxon>Sar</taxon>
        <taxon>Stramenopiles</taxon>
        <taxon>Ochrophyta</taxon>
        <taxon>Bacillariophyta</taxon>
        <taxon>Coscinodiscophyceae</taxon>
        <taxon>Thalassiosirophycidae</taxon>
        <taxon>Thalassiosirales</taxon>
        <taxon>Thalassiosiraceae</taxon>
        <taxon>Thalassiosira</taxon>
    </lineage>
</organism>
<evidence type="ECO:0000256" key="1">
    <source>
        <dbReference type="SAM" id="MobiDB-lite"/>
    </source>
</evidence>
<comment type="caution">
    <text evidence="3">The sequence shown here is derived from an EMBL/GenBank/DDBJ whole genome shotgun (WGS) entry which is preliminary data.</text>
</comment>
<keyword evidence="2" id="KW-1133">Transmembrane helix</keyword>
<keyword evidence="2" id="KW-0472">Membrane</keyword>
<evidence type="ECO:0000313" key="4">
    <source>
        <dbReference type="Proteomes" id="UP000266841"/>
    </source>
</evidence>
<dbReference type="AlphaFoldDB" id="K0RU66"/>
<evidence type="ECO:0000256" key="2">
    <source>
        <dbReference type="SAM" id="Phobius"/>
    </source>
</evidence>